<sequence length="409" mass="44027">MIPLNIIFADLKRLWGGALLLVLLIAAAVAFSVVVNLQERALREGSARAADRFDLLVGAAGSEAQLVLSSVFLQPSPLPLLDGRYLDEIKNNPLVEWAAPLAFGDTFKGMPIVGTDDALFTGRRISYAPRPLPDDTLVFQGQRDAIVGAATGLALGDKIVPLHGQQGSEGAHVHEEAGYTVTGILDPSNDAWDKAIMVPIGAVWDIHHEHHDDEHEHEHADEPEHEHEHQASGRVSAVVVKPKSIAGAYQLRSQYRSGETLGVFPGEVLARLYGTLGDARQVLAWAAVGTQALTIIAILMVIVIHLEQRKRQLGALRAFGAPRRGIVGVVWAGLMIIMSAGIALGVVVGYLATLWISARFTSHYGMALPVTLRVEDGIRALTLWGALAVILLLPSLVTYRYSPAQALRG</sequence>
<dbReference type="InterPro" id="IPR003838">
    <property type="entry name" value="ABC3_permease_C"/>
</dbReference>
<evidence type="ECO:0000259" key="8">
    <source>
        <dbReference type="Pfam" id="PF02687"/>
    </source>
</evidence>
<dbReference type="GO" id="GO:0005886">
    <property type="term" value="C:plasma membrane"/>
    <property type="evidence" value="ECO:0007669"/>
    <property type="project" value="UniProtKB-SubCell"/>
</dbReference>
<evidence type="ECO:0000256" key="7">
    <source>
        <dbReference type="SAM" id="Phobius"/>
    </source>
</evidence>
<accession>A0AAV5N1G5</accession>
<feature type="domain" description="ABC3 transporter permease C-terminal" evidence="8">
    <location>
        <begin position="292"/>
        <end position="397"/>
    </location>
</feature>
<comment type="caution">
    <text evidence="9">The sequence shown here is derived from an EMBL/GenBank/DDBJ whole genome shotgun (WGS) entry which is preliminary data.</text>
</comment>
<keyword evidence="3 7" id="KW-0812">Transmembrane</keyword>
<keyword evidence="10" id="KW-1185">Reference proteome</keyword>
<dbReference type="RefSeq" id="WP_027274348.1">
    <property type="nucleotide sequence ID" value="NZ_BRLH01000004.1"/>
</dbReference>
<comment type="subcellular location">
    <subcellularLocation>
        <location evidence="1">Cell membrane</location>
        <topology evidence="1">Multi-pass membrane protein</topology>
    </subcellularLocation>
</comment>
<dbReference type="AlphaFoldDB" id="A0AAV5N1G5"/>
<protein>
    <submittedName>
        <fullName evidence="9">Membrane protein</fullName>
    </submittedName>
</protein>
<feature type="transmembrane region" description="Helical" evidence="7">
    <location>
        <begin position="378"/>
        <end position="399"/>
    </location>
</feature>
<feature type="region of interest" description="Disordered" evidence="6">
    <location>
        <begin position="211"/>
        <end position="234"/>
    </location>
</feature>
<proteinExistence type="predicted"/>
<evidence type="ECO:0000313" key="9">
    <source>
        <dbReference type="EMBL" id="GKX55933.1"/>
    </source>
</evidence>
<dbReference type="Pfam" id="PF02687">
    <property type="entry name" value="FtsX"/>
    <property type="match status" value="1"/>
</dbReference>
<name>A0AAV5N1G5_9GAMM</name>
<feature type="compositionally biased region" description="Basic and acidic residues" evidence="6">
    <location>
        <begin position="211"/>
        <end position="231"/>
    </location>
</feature>
<keyword evidence="2" id="KW-1003">Cell membrane</keyword>
<reference evidence="9" key="1">
    <citation type="submission" date="2022-06" db="EMBL/GenBank/DDBJ databases">
        <title>Draft genome sequences of Leminorella grimontii str. JCM5902.</title>
        <authorList>
            <person name="Wakabayashi Y."/>
            <person name="Kojima K."/>
        </authorList>
    </citation>
    <scope>NUCLEOTIDE SEQUENCE</scope>
    <source>
        <strain evidence="9">JCM 5902</strain>
    </source>
</reference>
<evidence type="ECO:0000313" key="10">
    <source>
        <dbReference type="Proteomes" id="UP001058124"/>
    </source>
</evidence>
<dbReference type="InterPro" id="IPR051125">
    <property type="entry name" value="ABC-4/HrtB_transporter"/>
</dbReference>
<evidence type="ECO:0000256" key="4">
    <source>
        <dbReference type="ARBA" id="ARBA00022989"/>
    </source>
</evidence>
<gene>
    <name evidence="9" type="ORF">SOASR030_20450</name>
</gene>
<evidence type="ECO:0000256" key="5">
    <source>
        <dbReference type="ARBA" id="ARBA00023136"/>
    </source>
</evidence>
<dbReference type="PANTHER" id="PTHR43738:SF2">
    <property type="entry name" value="ABC TRANSPORTER PERMEASE"/>
    <property type="match status" value="1"/>
</dbReference>
<organism evidence="9 10">
    <name type="scientific">Leminorella grimontii</name>
    <dbReference type="NCBI Taxonomy" id="82981"/>
    <lineage>
        <taxon>Bacteria</taxon>
        <taxon>Pseudomonadati</taxon>
        <taxon>Pseudomonadota</taxon>
        <taxon>Gammaproteobacteria</taxon>
        <taxon>Enterobacterales</taxon>
        <taxon>Budviciaceae</taxon>
        <taxon>Leminorella</taxon>
    </lineage>
</organism>
<keyword evidence="4 7" id="KW-1133">Transmembrane helix</keyword>
<dbReference type="EMBL" id="BRLH01000004">
    <property type="protein sequence ID" value="GKX55933.1"/>
    <property type="molecule type" value="Genomic_DNA"/>
</dbReference>
<dbReference type="Proteomes" id="UP001058124">
    <property type="component" value="Unassembled WGS sequence"/>
</dbReference>
<feature type="transmembrane region" description="Helical" evidence="7">
    <location>
        <begin position="325"/>
        <end position="358"/>
    </location>
</feature>
<evidence type="ECO:0000256" key="2">
    <source>
        <dbReference type="ARBA" id="ARBA00022475"/>
    </source>
</evidence>
<evidence type="ECO:0000256" key="6">
    <source>
        <dbReference type="SAM" id="MobiDB-lite"/>
    </source>
</evidence>
<feature type="transmembrane region" description="Helical" evidence="7">
    <location>
        <begin position="282"/>
        <end position="304"/>
    </location>
</feature>
<keyword evidence="5 7" id="KW-0472">Membrane</keyword>
<evidence type="ECO:0000256" key="1">
    <source>
        <dbReference type="ARBA" id="ARBA00004651"/>
    </source>
</evidence>
<evidence type="ECO:0000256" key="3">
    <source>
        <dbReference type="ARBA" id="ARBA00022692"/>
    </source>
</evidence>
<dbReference type="PANTHER" id="PTHR43738">
    <property type="entry name" value="ABC TRANSPORTER, MEMBRANE PROTEIN"/>
    <property type="match status" value="1"/>
</dbReference>